<proteinExistence type="predicted"/>
<feature type="transmembrane region" description="Helical" evidence="2">
    <location>
        <begin position="217"/>
        <end position="238"/>
    </location>
</feature>
<feature type="transmembrane region" description="Helical" evidence="2">
    <location>
        <begin position="250"/>
        <end position="272"/>
    </location>
</feature>
<feature type="transmembrane region" description="Helical" evidence="2">
    <location>
        <begin position="696"/>
        <end position="717"/>
    </location>
</feature>
<evidence type="ECO:0000256" key="1">
    <source>
        <dbReference type="SAM" id="MobiDB-lite"/>
    </source>
</evidence>
<evidence type="ECO:0000313" key="3">
    <source>
        <dbReference type="EMBL" id="PGG98019.1"/>
    </source>
</evidence>
<accession>A0A2B7WN97</accession>
<gene>
    <name evidence="3" type="ORF">AJ79_09011</name>
</gene>
<feature type="transmembrane region" description="Helical" evidence="2">
    <location>
        <begin position="532"/>
        <end position="557"/>
    </location>
</feature>
<keyword evidence="2" id="KW-0472">Membrane</keyword>
<feature type="region of interest" description="Disordered" evidence="1">
    <location>
        <begin position="402"/>
        <end position="494"/>
    </location>
</feature>
<organism evidence="3 4">
    <name type="scientific">Helicocarpus griseus UAMH5409</name>
    <dbReference type="NCBI Taxonomy" id="1447875"/>
    <lineage>
        <taxon>Eukaryota</taxon>
        <taxon>Fungi</taxon>
        <taxon>Dikarya</taxon>
        <taxon>Ascomycota</taxon>
        <taxon>Pezizomycotina</taxon>
        <taxon>Eurotiomycetes</taxon>
        <taxon>Eurotiomycetidae</taxon>
        <taxon>Onygenales</taxon>
        <taxon>Ajellomycetaceae</taxon>
        <taxon>Helicocarpus</taxon>
    </lineage>
</organism>
<evidence type="ECO:0008006" key="5">
    <source>
        <dbReference type="Google" id="ProtNLM"/>
    </source>
</evidence>
<dbReference type="EMBL" id="PDNB01000234">
    <property type="protein sequence ID" value="PGG98019.1"/>
    <property type="molecule type" value="Genomic_DNA"/>
</dbReference>
<keyword evidence="2" id="KW-0812">Transmembrane</keyword>
<reference evidence="3 4" key="1">
    <citation type="submission" date="2017-10" db="EMBL/GenBank/DDBJ databases">
        <title>Comparative genomics in systemic dimorphic fungi from Ajellomycetaceae.</title>
        <authorList>
            <person name="Munoz J.F."/>
            <person name="Mcewen J.G."/>
            <person name="Clay O.K."/>
            <person name="Cuomo C.A."/>
        </authorList>
    </citation>
    <scope>NUCLEOTIDE SEQUENCE [LARGE SCALE GENOMIC DNA]</scope>
    <source>
        <strain evidence="3 4">UAMH5409</strain>
    </source>
</reference>
<feature type="transmembrane region" description="Helical" evidence="2">
    <location>
        <begin position="640"/>
        <end position="661"/>
    </location>
</feature>
<keyword evidence="2" id="KW-1133">Transmembrane helix</keyword>
<dbReference type="AlphaFoldDB" id="A0A2B7WN97"/>
<protein>
    <recommendedName>
        <fullName evidence="5">Transmembrane protein</fullName>
    </recommendedName>
</protein>
<evidence type="ECO:0000256" key="2">
    <source>
        <dbReference type="SAM" id="Phobius"/>
    </source>
</evidence>
<feature type="transmembrane region" description="Helical" evidence="2">
    <location>
        <begin position="569"/>
        <end position="589"/>
    </location>
</feature>
<name>A0A2B7WN97_9EURO</name>
<keyword evidence="4" id="KW-1185">Reference proteome</keyword>
<dbReference type="OrthoDB" id="5392263at2759"/>
<dbReference type="STRING" id="1447875.A0A2B7WN97"/>
<feature type="transmembrane region" description="Helical" evidence="2">
    <location>
        <begin position="112"/>
        <end position="136"/>
    </location>
</feature>
<dbReference type="Proteomes" id="UP000223968">
    <property type="component" value="Unassembled WGS sequence"/>
</dbReference>
<sequence length="723" mass="79726">MDENDVRNFLEPFSKTAGWASKCIMRLKSGDLGRIAKGLVGAQGTKPVRLENGVWDVWGIDLSTCHEYCSRSNFPMQFSFQTFSAGSTNYLLPWLGLTAQLPYETGSSSGNFMSFCLALGSPMLISFSLMVTVLNAHWATSRFHRLLHPPAFTEINDLHKGYHESVRAALHFLQESQQAPIRILQHKGQFSSLVVLPENRPWWLKLKERLSATRRPVTFSLIAQTMLAVIAWLFTIAASYGESVGDPAEALLLSSGTLWIWLVPVVTGWVLVGTQANANTIEEALDAQKAYQAPLSGAAGKPYPVPISQRGLLVRSGLTIPPHPNPTLVAEINPADTIIPPGWRGGNINGDEKNQAPIFNYARIFTWWQLAETVASAFEATLTRVERDEAIAVAPEIDTRNIAERRGRTSNASDYHNDDEVRSSRTPTRRDRSQSPVRVEVSLATPLHPSSRSRAGSRCRSSSGAHSEAPTTLSEQYPRPQSWARTLPPTEHSAGGEIVSEAVARYCGLDKETSVKAYPEWSDLDSSFWKKIAVAVGTAVFIQWGTTGAAMVISYLTEVRGLACRSGSYLLYGVLSTATFILLLSSAFLSHQAMLLYQREFMDDGGRYADNPRLIRSYVRSTAHECVCALAVITRVAGKWLAAANALWLILTSLWELVGFFDSCWCTGGVLHWGSQAWVVLFKTSIELRDRAEPSWIGGIAMSSLVCFITMIVLSVYSKRGIT</sequence>
<feature type="compositionally biased region" description="Basic and acidic residues" evidence="1">
    <location>
        <begin position="415"/>
        <end position="433"/>
    </location>
</feature>
<comment type="caution">
    <text evidence="3">The sequence shown here is derived from an EMBL/GenBank/DDBJ whole genome shotgun (WGS) entry which is preliminary data.</text>
</comment>
<evidence type="ECO:0000313" key="4">
    <source>
        <dbReference type="Proteomes" id="UP000223968"/>
    </source>
</evidence>
<feature type="compositionally biased region" description="Low complexity" evidence="1">
    <location>
        <begin position="450"/>
        <end position="467"/>
    </location>
</feature>